<dbReference type="PANTHER" id="PTHR36152:SF1">
    <property type="entry name" value="UBIQUITIN-LIKE DOMAIN-CONTAINING PROTEIN"/>
    <property type="match status" value="1"/>
</dbReference>
<proteinExistence type="predicted"/>
<dbReference type="RefSeq" id="WP_019211738.1">
    <property type="nucleotide sequence ID" value="NZ_CWJI01000014.1"/>
</dbReference>
<dbReference type="SUPFAM" id="SSF141452">
    <property type="entry name" value="Hcp1-like"/>
    <property type="match status" value="1"/>
</dbReference>
<dbReference type="PANTHER" id="PTHR36152">
    <property type="entry name" value="CYTOPLASMIC PROTEIN-RELATED"/>
    <property type="match status" value="1"/>
</dbReference>
<dbReference type="EMBL" id="CWJI01000014">
    <property type="protein sequence ID" value="CRY56510.1"/>
    <property type="molecule type" value="Genomic_DNA"/>
</dbReference>
<dbReference type="InterPro" id="IPR036624">
    <property type="entry name" value="Hcp1-lik_sf"/>
</dbReference>
<dbReference type="Proteomes" id="UP000043316">
    <property type="component" value="Unassembled WGS sequence"/>
</dbReference>
<dbReference type="GeneID" id="61816392"/>
<evidence type="ECO:0000313" key="1">
    <source>
        <dbReference type="EMBL" id="CRY56510.1"/>
    </source>
</evidence>
<dbReference type="InterPro" id="IPR008514">
    <property type="entry name" value="T6SS_Hcp"/>
</dbReference>
<dbReference type="AlphaFoldDB" id="A0A0H5LZM0"/>
<organism evidence="1 2">
    <name type="scientific">Yersinia intermedia</name>
    <dbReference type="NCBI Taxonomy" id="631"/>
    <lineage>
        <taxon>Bacteria</taxon>
        <taxon>Pseudomonadati</taxon>
        <taxon>Pseudomonadota</taxon>
        <taxon>Gammaproteobacteria</taxon>
        <taxon>Enterobacterales</taxon>
        <taxon>Yersiniaceae</taxon>
        <taxon>Yersinia</taxon>
    </lineage>
</organism>
<accession>A0A0H5LZM0</accession>
<dbReference type="Pfam" id="PF05638">
    <property type="entry name" value="T6SS_HCP"/>
    <property type="match status" value="1"/>
</dbReference>
<reference evidence="2" key="1">
    <citation type="submission" date="2015-03" db="EMBL/GenBank/DDBJ databases">
        <authorList>
            <consortium name="Pathogen Informatics"/>
        </authorList>
    </citation>
    <scope>NUCLEOTIDE SEQUENCE [LARGE SCALE GENOMIC DNA]</scope>
    <source>
        <strain evidence="2">R148</strain>
    </source>
</reference>
<dbReference type="InterPro" id="IPR053165">
    <property type="entry name" value="HSI-I_assembly_Hcp1"/>
</dbReference>
<protein>
    <submittedName>
        <fullName evidence="1">Hemolysin-coregulated protein (Uncharacterized)</fullName>
    </submittedName>
</protein>
<sequence length="164" mass="17757">MAQTNTLFMKISDIKGTVTDSAYKDWIAINHLDQGIYSSVGISNSESLLKSGNAGFDDVSFTKEMDSTSGALLINVAEGTAVKEIIVALTAKKAGKDYEMVRWIYENCIINRLHVSAANAGDVPIEHLSFAFSTVKVEINTIQSSGGTQKHGPNGWDIIKNCKL</sequence>
<dbReference type="Gene3D" id="2.30.110.20">
    <property type="entry name" value="Hcp1-like"/>
    <property type="match status" value="1"/>
</dbReference>
<gene>
    <name evidence="1" type="ORF">ERS008476_03554</name>
</gene>
<evidence type="ECO:0000313" key="2">
    <source>
        <dbReference type="Proteomes" id="UP000043316"/>
    </source>
</evidence>
<name>A0A0H5LZM0_YERIN</name>